<proteinExistence type="predicted"/>
<organism evidence="1 2">
    <name type="scientific">Pseudaminobacter salicylatoxidans</name>
    <dbReference type="NCBI Taxonomy" id="93369"/>
    <lineage>
        <taxon>Bacteria</taxon>
        <taxon>Pseudomonadati</taxon>
        <taxon>Pseudomonadota</taxon>
        <taxon>Alphaproteobacteria</taxon>
        <taxon>Hyphomicrobiales</taxon>
        <taxon>Phyllobacteriaceae</taxon>
        <taxon>Pseudaminobacter</taxon>
    </lineage>
</organism>
<dbReference type="InterPro" id="IPR045720">
    <property type="entry name" value="DUF6074"/>
</dbReference>
<keyword evidence="2" id="KW-1185">Reference proteome</keyword>
<name>A0A316BZQ3_PSESE</name>
<gene>
    <name evidence="1" type="ORF">C7441_112136</name>
</gene>
<accession>A0A316BZQ3</accession>
<dbReference type="Pfam" id="PF19551">
    <property type="entry name" value="DUF6074"/>
    <property type="match status" value="1"/>
</dbReference>
<dbReference type="EMBL" id="QGGG01000012">
    <property type="protein sequence ID" value="PWJ80594.1"/>
    <property type="molecule type" value="Genomic_DNA"/>
</dbReference>
<sequence>MERQMDLFDIRVGAEIVAFPIDRQLVRVRRTARQLEQRTGALAEKFWKTECNRLYARLQVQGLEHAEIKAELDRFADAVRIEMERALLARRAKEIQAG</sequence>
<dbReference type="Proteomes" id="UP000245396">
    <property type="component" value="Unassembled WGS sequence"/>
</dbReference>
<reference evidence="1 2" key="1">
    <citation type="submission" date="2018-05" db="EMBL/GenBank/DDBJ databases">
        <title>Genomic Encyclopedia of Type Strains, Phase IV (KMG-IV): sequencing the most valuable type-strain genomes for metagenomic binning, comparative biology and taxonomic classification.</title>
        <authorList>
            <person name="Goeker M."/>
        </authorList>
    </citation>
    <scope>NUCLEOTIDE SEQUENCE [LARGE SCALE GENOMIC DNA]</scope>
    <source>
        <strain evidence="1 2">DSM 6986</strain>
    </source>
</reference>
<evidence type="ECO:0000313" key="1">
    <source>
        <dbReference type="EMBL" id="PWJ80594.1"/>
    </source>
</evidence>
<dbReference type="AlphaFoldDB" id="A0A316BZQ3"/>
<comment type="caution">
    <text evidence="1">The sequence shown here is derived from an EMBL/GenBank/DDBJ whole genome shotgun (WGS) entry which is preliminary data.</text>
</comment>
<evidence type="ECO:0000313" key="2">
    <source>
        <dbReference type="Proteomes" id="UP000245396"/>
    </source>
</evidence>
<protein>
    <submittedName>
        <fullName evidence="1">Uncharacterized protein</fullName>
    </submittedName>
</protein>